<dbReference type="Pfam" id="PF01978">
    <property type="entry name" value="TrmB"/>
    <property type="match status" value="1"/>
</dbReference>
<accession>B8GJ82</accession>
<dbReference type="InterPro" id="IPR051797">
    <property type="entry name" value="TrmB-like"/>
</dbReference>
<dbReference type="PANTHER" id="PTHR34293:SF1">
    <property type="entry name" value="HTH-TYPE TRANSCRIPTIONAL REGULATOR TRMBL2"/>
    <property type="match status" value="1"/>
</dbReference>
<dbReference type="OrthoDB" id="30795at2157"/>
<dbReference type="HOGENOM" id="CLU_083530_0_0_2"/>
<gene>
    <name evidence="2" type="ordered locus">Mpal_0272</name>
</gene>
<dbReference type="KEGG" id="mpl:Mpal_0272"/>
<dbReference type="InterPro" id="IPR036388">
    <property type="entry name" value="WH-like_DNA-bd_sf"/>
</dbReference>
<dbReference type="Gene3D" id="1.10.10.10">
    <property type="entry name" value="Winged helix-like DNA-binding domain superfamily/Winged helix DNA-binding domain"/>
    <property type="match status" value="1"/>
</dbReference>
<dbReference type="SUPFAM" id="SSF46785">
    <property type="entry name" value="Winged helix' DNA-binding domain"/>
    <property type="match status" value="1"/>
</dbReference>
<name>B8GJ82_METPE</name>
<dbReference type="PANTHER" id="PTHR34293">
    <property type="entry name" value="HTH-TYPE TRANSCRIPTIONAL REGULATOR TRMBL2"/>
    <property type="match status" value="1"/>
</dbReference>
<evidence type="ECO:0000313" key="3">
    <source>
        <dbReference type="Proteomes" id="UP000002457"/>
    </source>
</evidence>
<dbReference type="eggNOG" id="arCOG02037">
    <property type="taxonomic scope" value="Archaea"/>
</dbReference>
<proteinExistence type="predicted"/>
<dbReference type="RefSeq" id="WP_012616974.1">
    <property type="nucleotide sequence ID" value="NC_011832.1"/>
</dbReference>
<sequence length="287" mass="32050">MMTITPALVKALKVLGLSEYQAKVYAALVLLDQAQAKEVIELLGISKPSVYESLDSLDDLGLAVRISAKPAVFQAISPEIAVKILMDTHTRAGTSALTELQALQQQTFSGRRSGRLWAMYGKENLDYKIDEMLREAKESVFAVISDRYLDLFKQIAGRGLQVWLVVISEDPEIEEELHTLFCGDHEEVLVTSPMVLMIPLTTDPDLAEMTDEFRFSNQLDLIVDDAEALSVPPIETDLLTGLDSQNRTVVLLAKNRNMMIWQMLQQMVKEELSTGDDRDESMSPLSD</sequence>
<dbReference type="GeneID" id="7270658"/>
<feature type="domain" description="Transcription regulator TrmB N-terminal" evidence="1">
    <location>
        <begin position="12"/>
        <end position="79"/>
    </location>
</feature>
<dbReference type="InterPro" id="IPR036390">
    <property type="entry name" value="WH_DNA-bd_sf"/>
</dbReference>
<keyword evidence="3" id="KW-1185">Reference proteome</keyword>
<protein>
    <submittedName>
        <fullName evidence="2">Transcriptional regulator, TrmB</fullName>
    </submittedName>
</protein>
<dbReference type="EMBL" id="CP001338">
    <property type="protein sequence ID" value="ACL15655.1"/>
    <property type="molecule type" value="Genomic_DNA"/>
</dbReference>
<dbReference type="InterPro" id="IPR002831">
    <property type="entry name" value="Tscrpt_reg_TrmB_N"/>
</dbReference>
<dbReference type="AlphaFoldDB" id="B8GJ82"/>
<reference evidence="2 3" key="1">
    <citation type="journal article" date="2015" name="Genome Announc.">
        <title>Complete Genome Sequence of Methanosphaerula palustris E1-9CT, a Hydrogenotrophic Methanogen Isolated from a Minerotrophic Fen Peatland.</title>
        <authorList>
            <person name="Cadillo-Quiroz H."/>
            <person name="Browne P."/>
            <person name="Kyrpides N."/>
            <person name="Woyke T."/>
            <person name="Goodwin L."/>
            <person name="Detter C."/>
            <person name="Yavitt J.B."/>
            <person name="Zinder S.H."/>
        </authorList>
    </citation>
    <scope>NUCLEOTIDE SEQUENCE [LARGE SCALE GENOMIC DNA]</scope>
    <source>
        <strain evidence="3">ATCC BAA-1556 / DSM 19958 / E1-9c</strain>
    </source>
</reference>
<dbReference type="STRING" id="521011.Mpal_0272"/>
<evidence type="ECO:0000259" key="1">
    <source>
        <dbReference type="Pfam" id="PF01978"/>
    </source>
</evidence>
<evidence type="ECO:0000313" key="2">
    <source>
        <dbReference type="EMBL" id="ACL15655.1"/>
    </source>
</evidence>
<dbReference type="Proteomes" id="UP000002457">
    <property type="component" value="Chromosome"/>
</dbReference>
<organism evidence="2 3">
    <name type="scientific">Methanosphaerula palustris (strain ATCC BAA-1556 / DSM 19958 / E1-9c)</name>
    <dbReference type="NCBI Taxonomy" id="521011"/>
    <lineage>
        <taxon>Archaea</taxon>
        <taxon>Methanobacteriati</taxon>
        <taxon>Methanobacteriota</taxon>
        <taxon>Stenosarchaea group</taxon>
        <taxon>Methanomicrobia</taxon>
        <taxon>Methanomicrobiales</taxon>
        <taxon>Methanoregulaceae</taxon>
        <taxon>Methanosphaerula</taxon>
    </lineage>
</organism>